<dbReference type="AlphaFoldDB" id="A0AAV4DJ03"/>
<evidence type="ECO:0000313" key="2">
    <source>
        <dbReference type="EMBL" id="GFO43994.1"/>
    </source>
</evidence>
<evidence type="ECO:0000256" key="1">
    <source>
        <dbReference type="SAM" id="MobiDB-lite"/>
    </source>
</evidence>
<sequence>MLCDAEPYTASDTDKDSAPLIQDKEGEGGEDNGAMPFWKKKKKAVPKSDQADAGGKQTYEAIQEKPVANGDAELAEKTDTAVKEEKEEEEEAVDQSPTVPQETEQQEEPKTKEDDPAEIADNGENQVPESQEGDGNVELPVNAETSGVTFAKEVSVERQDSGEVITTAPTGKSEKSPLISKEEGQEGEAVPGAADLNVGKGDKTGGFLCCSIF</sequence>
<feature type="compositionally biased region" description="Basic and acidic residues" evidence="1">
    <location>
        <begin position="172"/>
        <end position="184"/>
    </location>
</feature>
<feature type="region of interest" description="Disordered" evidence="1">
    <location>
        <begin position="1"/>
        <end position="139"/>
    </location>
</feature>
<gene>
    <name evidence="2" type="ORF">PoB_007049900</name>
</gene>
<keyword evidence="3" id="KW-1185">Reference proteome</keyword>
<proteinExistence type="predicted"/>
<protein>
    <submittedName>
        <fullName evidence="2">Uncharacterized protein</fullName>
    </submittedName>
</protein>
<reference evidence="2 3" key="1">
    <citation type="journal article" date="2021" name="Elife">
        <title>Chloroplast acquisition without the gene transfer in kleptoplastic sea slugs, Plakobranchus ocellatus.</title>
        <authorList>
            <person name="Maeda T."/>
            <person name="Takahashi S."/>
            <person name="Yoshida T."/>
            <person name="Shimamura S."/>
            <person name="Takaki Y."/>
            <person name="Nagai Y."/>
            <person name="Toyoda A."/>
            <person name="Suzuki Y."/>
            <person name="Arimoto A."/>
            <person name="Ishii H."/>
            <person name="Satoh N."/>
            <person name="Nishiyama T."/>
            <person name="Hasebe M."/>
            <person name="Maruyama T."/>
            <person name="Minagawa J."/>
            <person name="Obokata J."/>
            <person name="Shigenobu S."/>
        </authorList>
    </citation>
    <scope>NUCLEOTIDE SEQUENCE [LARGE SCALE GENOMIC DNA]</scope>
</reference>
<evidence type="ECO:0000313" key="3">
    <source>
        <dbReference type="Proteomes" id="UP000735302"/>
    </source>
</evidence>
<dbReference type="EMBL" id="BLXT01007928">
    <property type="protein sequence ID" value="GFO43994.1"/>
    <property type="molecule type" value="Genomic_DNA"/>
</dbReference>
<comment type="caution">
    <text evidence="2">The sequence shown here is derived from an EMBL/GenBank/DDBJ whole genome shotgun (WGS) entry which is preliminary data.</text>
</comment>
<feature type="compositionally biased region" description="Basic and acidic residues" evidence="1">
    <location>
        <begin position="12"/>
        <end position="27"/>
    </location>
</feature>
<feature type="compositionally biased region" description="Basic and acidic residues" evidence="1">
    <location>
        <begin position="74"/>
        <end position="85"/>
    </location>
</feature>
<name>A0AAV4DJ03_9GAST</name>
<accession>A0AAV4DJ03</accession>
<organism evidence="2 3">
    <name type="scientific">Plakobranchus ocellatus</name>
    <dbReference type="NCBI Taxonomy" id="259542"/>
    <lineage>
        <taxon>Eukaryota</taxon>
        <taxon>Metazoa</taxon>
        <taxon>Spiralia</taxon>
        <taxon>Lophotrochozoa</taxon>
        <taxon>Mollusca</taxon>
        <taxon>Gastropoda</taxon>
        <taxon>Heterobranchia</taxon>
        <taxon>Euthyneura</taxon>
        <taxon>Panpulmonata</taxon>
        <taxon>Sacoglossa</taxon>
        <taxon>Placobranchoidea</taxon>
        <taxon>Plakobranchidae</taxon>
        <taxon>Plakobranchus</taxon>
    </lineage>
</organism>
<dbReference type="Proteomes" id="UP000735302">
    <property type="component" value="Unassembled WGS sequence"/>
</dbReference>
<feature type="region of interest" description="Disordered" evidence="1">
    <location>
        <begin position="153"/>
        <end position="194"/>
    </location>
</feature>